<dbReference type="RefSeq" id="WP_376835629.1">
    <property type="nucleotide sequence ID" value="NZ_JBHLSW010000005.1"/>
</dbReference>
<dbReference type="SUPFAM" id="SSF103088">
    <property type="entry name" value="OmpA-like"/>
    <property type="match status" value="1"/>
</dbReference>
<sequence>MTWVRGLAAVSLAALAAGCAGRAEDRAPLVAAPAACRAHVFEVYFREGEARLTDPAAEAVRLHADMVSACAVRAVQVVGLASATGSSSANLSLSERRAAEVARALAASGFPAPEFQLYAAGDQGAVTPTGAAEPLRRRVEVRIDAAPR</sequence>
<evidence type="ECO:0000256" key="2">
    <source>
        <dbReference type="SAM" id="SignalP"/>
    </source>
</evidence>
<protein>
    <submittedName>
        <fullName evidence="4">OmpA family protein</fullName>
    </submittedName>
</protein>
<comment type="caution">
    <text evidence="4">The sequence shown here is derived from an EMBL/GenBank/DDBJ whole genome shotgun (WGS) entry which is preliminary data.</text>
</comment>
<dbReference type="InterPro" id="IPR006665">
    <property type="entry name" value="OmpA-like"/>
</dbReference>
<accession>A0ABV6R226</accession>
<dbReference type="PANTHER" id="PTHR30329:SF21">
    <property type="entry name" value="LIPOPROTEIN YIAD-RELATED"/>
    <property type="match status" value="1"/>
</dbReference>
<keyword evidence="1" id="KW-0472">Membrane</keyword>
<dbReference type="PROSITE" id="PS51257">
    <property type="entry name" value="PROKAR_LIPOPROTEIN"/>
    <property type="match status" value="1"/>
</dbReference>
<organism evidence="4 5">
    <name type="scientific">Brevundimonas balnearis</name>
    <dbReference type="NCBI Taxonomy" id="1572858"/>
    <lineage>
        <taxon>Bacteria</taxon>
        <taxon>Pseudomonadati</taxon>
        <taxon>Pseudomonadota</taxon>
        <taxon>Alphaproteobacteria</taxon>
        <taxon>Caulobacterales</taxon>
        <taxon>Caulobacteraceae</taxon>
        <taxon>Brevundimonas</taxon>
    </lineage>
</organism>
<keyword evidence="2" id="KW-0732">Signal</keyword>
<evidence type="ECO:0000256" key="1">
    <source>
        <dbReference type="PROSITE-ProRule" id="PRU00473"/>
    </source>
</evidence>
<dbReference type="PROSITE" id="PS51123">
    <property type="entry name" value="OMPA_2"/>
    <property type="match status" value="1"/>
</dbReference>
<evidence type="ECO:0000259" key="3">
    <source>
        <dbReference type="PROSITE" id="PS51123"/>
    </source>
</evidence>
<proteinExistence type="predicted"/>
<feature type="domain" description="OmpA-like" evidence="3">
    <location>
        <begin position="32"/>
        <end position="147"/>
    </location>
</feature>
<dbReference type="Pfam" id="PF00691">
    <property type="entry name" value="OmpA"/>
    <property type="match status" value="1"/>
</dbReference>
<feature type="signal peptide" evidence="2">
    <location>
        <begin position="1"/>
        <end position="16"/>
    </location>
</feature>
<dbReference type="InterPro" id="IPR036737">
    <property type="entry name" value="OmpA-like_sf"/>
</dbReference>
<dbReference type="PANTHER" id="PTHR30329">
    <property type="entry name" value="STATOR ELEMENT OF FLAGELLAR MOTOR COMPLEX"/>
    <property type="match status" value="1"/>
</dbReference>
<evidence type="ECO:0000313" key="4">
    <source>
        <dbReference type="EMBL" id="MFC0633676.1"/>
    </source>
</evidence>
<dbReference type="EMBL" id="JBHLSW010000005">
    <property type="protein sequence ID" value="MFC0633676.1"/>
    <property type="molecule type" value="Genomic_DNA"/>
</dbReference>
<dbReference type="InterPro" id="IPR050330">
    <property type="entry name" value="Bact_OuterMem_StrucFunc"/>
</dbReference>
<dbReference type="Proteomes" id="UP001589906">
    <property type="component" value="Unassembled WGS sequence"/>
</dbReference>
<reference evidence="4 5" key="1">
    <citation type="submission" date="2024-09" db="EMBL/GenBank/DDBJ databases">
        <authorList>
            <person name="Sun Q."/>
            <person name="Mori K."/>
        </authorList>
    </citation>
    <scope>NUCLEOTIDE SEQUENCE [LARGE SCALE GENOMIC DNA]</scope>
    <source>
        <strain evidence="4 5">NCAIM B.02621</strain>
    </source>
</reference>
<keyword evidence="5" id="KW-1185">Reference proteome</keyword>
<gene>
    <name evidence="4" type="ORF">ACFFGE_07270</name>
</gene>
<dbReference type="Gene3D" id="3.30.1330.60">
    <property type="entry name" value="OmpA-like domain"/>
    <property type="match status" value="1"/>
</dbReference>
<feature type="chain" id="PRO_5046319655" evidence="2">
    <location>
        <begin position="17"/>
        <end position="148"/>
    </location>
</feature>
<name>A0ABV6R226_9CAUL</name>
<evidence type="ECO:0000313" key="5">
    <source>
        <dbReference type="Proteomes" id="UP001589906"/>
    </source>
</evidence>